<protein>
    <submittedName>
        <fullName evidence="1">Uncharacterized protein</fullName>
    </submittedName>
</protein>
<evidence type="ECO:0000313" key="1">
    <source>
        <dbReference type="EMBL" id="CAA9242946.1"/>
    </source>
</evidence>
<sequence length="267" mass="26434">MAITTRDGLISAIAAGRTVQFQKGSVGAAVGAFAAHYRTAGNPAPPAVSAPTTTGNALSRTSQGAMAIPAPSNTSYISSFEGGAAAAQTLMLSDRLVEFGGLSSIVTTAQAVSALALPARATGATDVELWLEIYNAGGATASATVTASYTNQAGTAGRTATLVGGVPASGWTLGRTYPFALATGDTGVQSVQSLTIGTSSGTAGNVGLVLRRTLLTGFVPVAGGGFQLGWAETDLQQCPDDACLELISLLTATSTGSILGNFGIAQG</sequence>
<organism evidence="1">
    <name type="scientific">uncultured Arthrobacter sp</name>
    <dbReference type="NCBI Taxonomy" id="114050"/>
    <lineage>
        <taxon>Bacteria</taxon>
        <taxon>Bacillati</taxon>
        <taxon>Actinomycetota</taxon>
        <taxon>Actinomycetes</taxon>
        <taxon>Micrococcales</taxon>
        <taxon>Micrococcaceae</taxon>
        <taxon>Arthrobacter</taxon>
        <taxon>environmental samples</taxon>
    </lineage>
</organism>
<gene>
    <name evidence="1" type="ORF">AVDCRST_MAG83-1741</name>
</gene>
<dbReference type="RefSeq" id="WP_294567645.1">
    <property type="nucleotide sequence ID" value="NZ_CADCTE010000099.1"/>
</dbReference>
<accession>A0A6J4I821</accession>
<name>A0A6J4I821_9MICC</name>
<dbReference type="EMBL" id="CADCTE010000099">
    <property type="protein sequence ID" value="CAA9242946.1"/>
    <property type="molecule type" value="Genomic_DNA"/>
</dbReference>
<proteinExistence type="predicted"/>
<dbReference type="AlphaFoldDB" id="A0A6J4I821"/>
<reference evidence="1" key="1">
    <citation type="submission" date="2020-02" db="EMBL/GenBank/DDBJ databases">
        <authorList>
            <person name="Meier V. D."/>
        </authorList>
    </citation>
    <scope>NUCLEOTIDE SEQUENCE</scope>
    <source>
        <strain evidence="1">AVDCRST_MAG83</strain>
    </source>
</reference>